<name>A0A3E2HLG3_SCYLI</name>
<proteinExistence type="predicted"/>
<dbReference type="AlphaFoldDB" id="A0A3E2HLG3"/>
<dbReference type="Proteomes" id="UP000258309">
    <property type="component" value="Unassembled WGS sequence"/>
</dbReference>
<protein>
    <submittedName>
        <fullName evidence="2">Uncharacterized protein</fullName>
    </submittedName>
</protein>
<evidence type="ECO:0000313" key="3">
    <source>
        <dbReference type="Proteomes" id="UP000258309"/>
    </source>
</evidence>
<feature type="non-terminal residue" evidence="2">
    <location>
        <position position="309"/>
    </location>
</feature>
<feature type="non-terminal residue" evidence="2">
    <location>
        <position position="1"/>
    </location>
</feature>
<gene>
    <name evidence="2" type="ORF">B7463_g2101</name>
</gene>
<feature type="region of interest" description="Disordered" evidence="1">
    <location>
        <begin position="251"/>
        <end position="282"/>
    </location>
</feature>
<evidence type="ECO:0000256" key="1">
    <source>
        <dbReference type="SAM" id="MobiDB-lite"/>
    </source>
</evidence>
<feature type="region of interest" description="Disordered" evidence="1">
    <location>
        <begin position="95"/>
        <end position="148"/>
    </location>
</feature>
<accession>A0A3E2HLG3</accession>
<reference evidence="2 3" key="1">
    <citation type="submission" date="2018-05" db="EMBL/GenBank/DDBJ databases">
        <title>Draft genome sequence of Scytalidium lignicola DSM 105466, a ubiquitous saprotrophic fungus.</title>
        <authorList>
            <person name="Buettner E."/>
            <person name="Gebauer A.M."/>
            <person name="Hofrichter M."/>
            <person name="Liers C."/>
            <person name="Kellner H."/>
        </authorList>
    </citation>
    <scope>NUCLEOTIDE SEQUENCE [LARGE SCALE GENOMIC DNA]</scope>
    <source>
        <strain evidence="2 3">DSM 105466</strain>
    </source>
</reference>
<feature type="compositionally biased region" description="Acidic residues" evidence="1">
    <location>
        <begin position="97"/>
        <end position="118"/>
    </location>
</feature>
<evidence type="ECO:0000313" key="2">
    <source>
        <dbReference type="EMBL" id="RFU34234.1"/>
    </source>
</evidence>
<organism evidence="2 3">
    <name type="scientific">Scytalidium lignicola</name>
    <name type="common">Hyphomycete</name>
    <dbReference type="NCBI Taxonomy" id="5539"/>
    <lineage>
        <taxon>Eukaryota</taxon>
        <taxon>Fungi</taxon>
        <taxon>Dikarya</taxon>
        <taxon>Ascomycota</taxon>
        <taxon>Pezizomycotina</taxon>
        <taxon>Leotiomycetes</taxon>
        <taxon>Leotiomycetes incertae sedis</taxon>
        <taxon>Scytalidium</taxon>
    </lineage>
</organism>
<keyword evidence="3" id="KW-1185">Reference proteome</keyword>
<feature type="compositionally biased region" description="Acidic residues" evidence="1">
    <location>
        <begin position="272"/>
        <end position="282"/>
    </location>
</feature>
<comment type="caution">
    <text evidence="2">The sequence shown here is derived from an EMBL/GenBank/DDBJ whole genome shotgun (WGS) entry which is preliminary data.</text>
</comment>
<dbReference type="EMBL" id="NCSJ02000023">
    <property type="protein sequence ID" value="RFU34234.1"/>
    <property type="molecule type" value="Genomic_DNA"/>
</dbReference>
<sequence length="309" mass="33171">MNPLLPNLDILPPRALGVDLEPVRPCCLRCAKRQSDTLGLQCTTHVGNACVELYGRQVKKGLVPSAPHHAERRKTTGSLNKTLAGLPAIRTYYKDEDVTEEYTSDEEDENFDDDDDDANAPAPPDPDDNKDDYQDVSGGVEGGSPVRHIEDPYEESAVALSDEGEFSDQAAAAVASVDTPPAQRARLTQGRHAVPALITPSPRARPVSTLGHHVIISAIPSSRTCWVTSASRAVVALSSQAALTSCTCRTNAGRPQATPTPSHKCPRRELQYDDDDDSDDDEFVPAKLTHTTKLITLFADPGPLSGVAS</sequence>